<protein>
    <submittedName>
        <fullName evidence="1">Uncharacterized protein</fullName>
    </submittedName>
</protein>
<sequence>MRHFSKVNLLQKPALKKILSLDFEKTGSTN</sequence>
<comment type="caution">
    <text evidence="1">The sequence shown here is derived from an EMBL/GenBank/DDBJ whole genome shotgun (WGS) entry which is preliminary data.</text>
</comment>
<gene>
    <name evidence="1" type="ORF">P872_21135</name>
</gene>
<organism evidence="1 2">
    <name type="scientific">Rhodonellum psychrophilum GCM71 = DSM 17998</name>
    <dbReference type="NCBI Taxonomy" id="1123057"/>
    <lineage>
        <taxon>Bacteria</taxon>
        <taxon>Pseudomonadati</taxon>
        <taxon>Bacteroidota</taxon>
        <taxon>Cytophagia</taxon>
        <taxon>Cytophagales</taxon>
        <taxon>Cytophagaceae</taxon>
        <taxon>Rhodonellum</taxon>
    </lineage>
</organism>
<keyword evidence="2" id="KW-1185">Reference proteome</keyword>
<name>U5BS76_9BACT</name>
<proteinExistence type="predicted"/>
<dbReference type="AlphaFoldDB" id="U5BS76"/>
<accession>U5BS76</accession>
<evidence type="ECO:0000313" key="2">
    <source>
        <dbReference type="Proteomes" id="UP000016843"/>
    </source>
</evidence>
<dbReference type="Proteomes" id="UP000016843">
    <property type="component" value="Unassembled WGS sequence"/>
</dbReference>
<reference evidence="1 2" key="1">
    <citation type="journal article" date="2013" name="Genome Announc.">
        <title>Draft Genome Sequence of the Psychrophilic and Alkaliphilic Rhodonellum psychrophilum Strain GCM71T.</title>
        <authorList>
            <person name="Hauptmann A.L."/>
            <person name="Glaring M.A."/>
            <person name="Hallin P.F."/>
            <person name="Prieme A."/>
            <person name="Stougaard P."/>
        </authorList>
    </citation>
    <scope>NUCLEOTIDE SEQUENCE [LARGE SCALE GENOMIC DNA]</scope>
    <source>
        <strain evidence="1 2">GCM71</strain>
    </source>
</reference>
<dbReference type="EMBL" id="AWXR01000078">
    <property type="protein sequence ID" value="ERM80763.1"/>
    <property type="molecule type" value="Genomic_DNA"/>
</dbReference>
<evidence type="ECO:0000313" key="1">
    <source>
        <dbReference type="EMBL" id="ERM80763.1"/>
    </source>
</evidence>